<dbReference type="Pfam" id="PF25989">
    <property type="entry name" value="YknX_C"/>
    <property type="match status" value="1"/>
</dbReference>
<dbReference type="InterPro" id="IPR050465">
    <property type="entry name" value="UPF0194_transport"/>
</dbReference>
<protein>
    <recommendedName>
        <fullName evidence="4">YknX-like C-terminal permuted SH3-like domain-containing protein</fullName>
    </recommendedName>
</protein>
<dbReference type="OrthoDB" id="5197506at2"/>
<comment type="caution">
    <text evidence="5">The sequence shown here is derived from an EMBL/GenBank/DDBJ whole genome shotgun (WGS) entry which is preliminary data.</text>
</comment>
<feature type="compositionally biased region" description="Gly residues" evidence="3">
    <location>
        <begin position="439"/>
        <end position="464"/>
    </location>
</feature>
<accession>A0A511JCV7</accession>
<evidence type="ECO:0000313" key="5">
    <source>
        <dbReference type="EMBL" id="GEL95814.1"/>
    </source>
</evidence>
<feature type="compositionally biased region" description="Gly residues" evidence="3">
    <location>
        <begin position="705"/>
        <end position="719"/>
    </location>
</feature>
<feature type="compositionally biased region" description="Low complexity" evidence="3">
    <location>
        <begin position="168"/>
        <end position="178"/>
    </location>
</feature>
<feature type="region of interest" description="Disordered" evidence="3">
    <location>
        <begin position="684"/>
        <end position="727"/>
    </location>
</feature>
<feature type="domain" description="YknX-like C-terminal permuted SH3-like" evidence="4">
    <location>
        <begin position="621"/>
        <end position="676"/>
    </location>
</feature>
<dbReference type="Gene3D" id="2.40.50.100">
    <property type="match status" value="2"/>
</dbReference>
<proteinExistence type="predicted"/>
<name>A0A511JCV7_9CELL</name>
<feature type="compositionally biased region" description="Low complexity" evidence="3">
    <location>
        <begin position="429"/>
        <end position="438"/>
    </location>
</feature>
<dbReference type="AlphaFoldDB" id="A0A511JCV7"/>
<dbReference type="PANTHER" id="PTHR32347">
    <property type="entry name" value="EFFLUX SYSTEM COMPONENT YKNX-RELATED"/>
    <property type="match status" value="1"/>
</dbReference>
<feature type="region of interest" description="Disordered" evidence="3">
    <location>
        <begin position="413"/>
        <end position="468"/>
    </location>
</feature>
<dbReference type="InterPro" id="IPR058637">
    <property type="entry name" value="YknX-like_C"/>
</dbReference>
<feature type="region of interest" description="Disordered" evidence="3">
    <location>
        <begin position="110"/>
        <end position="147"/>
    </location>
</feature>
<feature type="compositionally biased region" description="Acidic residues" evidence="3">
    <location>
        <begin position="116"/>
        <end position="127"/>
    </location>
</feature>
<dbReference type="SUPFAM" id="SSF111369">
    <property type="entry name" value="HlyD-like secretion proteins"/>
    <property type="match status" value="2"/>
</dbReference>
<feature type="compositionally biased region" description="Low complexity" evidence="3">
    <location>
        <begin position="186"/>
        <end position="200"/>
    </location>
</feature>
<dbReference type="Gene3D" id="2.40.420.20">
    <property type="match status" value="1"/>
</dbReference>
<dbReference type="GO" id="GO:0030313">
    <property type="term" value="C:cell envelope"/>
    <property type="evidence" value="ECO:0007669"/>
    <property type="project" value="UniProtKB-SubCell"/>
</dbReference>
<evidence type="ECO:0000256" key="2">
    <source>
        <dbReference type="ARBA" id="ARBA00023054"/>
    </source>
</evidence>
<dbReference type="Gene3D" id="1.10.287.470">
    <property type="entry name" value="Helix hairpin bin"/>
    <property type="match status" value="1"/>
</dbReference>
<keyword evidence="2" id="KW-0175">Coiled coil</keyword>
<evidence type="ECO:0000259" key="4">
    <source>
        <dbReference type="Pfam" id="PF25989"/>
    </source>
</evidence>
<dbReference type="EMBL" id="BJWG01000011">
    <property type="protein sequence ID" value="GEL95814.1"/>
    <property type="molecule type" value="Genomic_DNA"/>
</dbReference>
<feature type="compositionally biased region" description="Low complexity" evidence="3">
    <location>
        <begin position="130"/>
        <end position="147"/>
    </location>
</feature>
<feature type="compositionally biased region" description="Low complexity" evidence="3">
    <location>
        <begin position="684"/>
        <end position="704"/>
    </location>
</feature>
<organism evidence="5 6">
    <name type="scientific">Cellulomonas composti</name>
    <dbReference type="NCBI Taxonomy" id="266130"/>
    <lineage>
        <taxon>Bacteria</taxon>
        <taxon>Bacillati</taxon>
        <taxon>Actinomycetota</taxon>
        <taxon>Actinomycetes</taxon>
        <taxon>Micrococcales</taxon>
        <taxon>Cellulomonadaceae</taxon>
        <taxon>Cellulomonas</taxon>
    </lineage>
</organism>
<gene>
    <name evidence="5" type="ORF">CCO02nite_24720</name>
</gene>
<feature type="region of interest" description="Disordered" evidence="3">
    <location>
        <begin position="168"/>
        <end position="209"/>
    </location>
</feature>
<comment type="subcellular location">
    <subcellularLocation>
        <location evidence="1">Cell envelope</location>
    </subcellularLocation>
</comment>
<evidence type="ECO:0000313" key="6">
    <source>
        <dbReference type="Proteomes" id="UP000321720"/>
    </source>
</evidence>
<evidence type="ECO:0000256" key="3">
    <source>
        <dbReference type="SAM" id="MobiDB-lite"/>
    </source>
</evidence>
<dbReference type="Proteomes" id="UP000321720">
    <property type="component" value="Unassembled WGS sequence"/>
</dbReference>
<sequence length="727" mass="70464">MPDVRKRRGRTRRVVGIASGVVVLTLVGGGVALALASDGGEQYRTAVAGPGSVAQSVSAVGTVASASRRDVAFQVSGTVASVGVGVGDTVAAGDTLATLDDTDLQSEVGSAASDLADAEQQLEDDLDSQTSSSTSSTSTTSATTASAAGTGTAAFVVQTAAYATGTTTTAEPAAAPTAAPGPQPTAAPTTEPTAAPTDGPTDPPADDDVPQAVLDAESAVDQAQQDLLDQYDATSQLLTDSGADVSAAQLVCQEFLDADLGSGTPSVGDVLTLTPGSVAAGAALRVDAAGVAALGDGEAYTLRLASSGAVVGTVTATDGDAFHVAVLVPSGASGDDAIELVGPDGSTVSSTSMTVTAADESSLPAALAACQDAISGVLGGQSGVDEAQQQLMTLAAALDDAVDALEQAWRDAWADGSTPTPDPEPTQPGDPGTEDPGTGDPGTGSPGTGDGGSGGTGGTGGTGGEQESAVASAADVLADRAAIDLAQARLDLANAQLTFVTLTAPIGGTVAAVSIVAGEDVGAASDSTVVTIIGGDGYVVTSSATLAQVGLLAVGQSADVTVRTTDAPLTATISSVGVLNTETSSTTPSYTIDLVVDPTDETLYDGSSAQLTIAVADGDEVLTVPTSAVHVESGTTTVQVLRDGAPAQVEVTTGAVGAELTEITDGLSAGDEVVLADLEQQLVSDDSSSSGLSGLGDTDDQQQTGPGGNFGGGFGGGPPAGFQPPNG</sequence>
<keyword evidence="6" id="KW-1185">Reference proteome</keyword>
<dbReference type="PANTHER" id="PTHR32347:SF23">
    <property type="entry name" value="BLL5650 PROTEIN"/>
    <property type="match status" value="1"/>
</dbReference>
<reference evidence="5 6" key="1">
    <citation type="submission" date="2019-07" db="EMBL/GenBank/DDBJ databases">
        <title>Whole genome shotgun sequence of Cellulomonas composti NBRC 100758.</title>
        <authorList>
            <person name="Hosoyama A."/>
            <person name="Uohara A."/>
            <person name="Ohji S."/>
            <person name="Ichikawa N."/>
        </authorList>
    </citation>
    <scope>NUCLEOTIDE SEQUENCE [LARGE SCALE GENOMIC DNA]</scope>
    <source>
        <strain evidence="5 6">NBRC 100758</strain>
    </source>
</reference>
<dbReference type="Gene3D" id="2.40.30.170">
    <property type="match status" value="1"/>
</dbReference>
<evidence type="ECO:0000256" key="1">
    <source>
        <dbReference type="ARBA" id="ARBA00004196"/>
    </source>
</evidence>